<reference evidence="1 2" key="1">
    <citation type="submission" date="2019-07" db="EMBL/GenBank/DDBJ databases">
        <title>Genome sequencing for Ferrovibrio sp. K5.</title>
        <authorList>
            <person name="Park S.-J."/>
        </authorList>
    </citation>
    <scope>NUCLEOTIDE SEQUENCE [LARGE SCALE GENOMIC DNA]</scope>
    <source>
        <strain evidence="1 2">K5</strain>
    </source>
</reference>
<gene>
    <name evidence="1" type="ORF">FNB15_18220</name>
</gene>
<dbReference type="AlphaFoldDB" id="A0A516H5U1"/>
<dbReference type="RefSeq" id="WP_144258081.1">
    <property type="nucleotide sequence ID" value="NZ_CP041636.1"/>
</dbReference>
<sequence length="590" mass="62355">MATVAEVIPTGMPINKAAFRAYLTDLEALTTDASASEYTSTSTTSLAIGAGSKSLTTQVDLNWAAGQPVTIEATADPSGKFMTGVVTSYSASTGALVIQSDIFYGSGTLTAWTIRLVKPAKNRIIAKLSQAGAENDALAYLGAAKQACVTMRWGPNSGVWSVFDQTGAEIDISASTTAGLQEAIDYACEYGYDLLVFGGGHRTSDGSMPATISCTTGINWPPMQGQTIWFGGVDVYFAPGVGSDPGFHFDSCMGVNFHFAGEIQYGGSGSAVLFEPRNDVPLDVNTVIVDSTFYLHTVGSQGTDCVRFKPTNGGIGRCFWKLVEVIDGDDGVVLENGSHDITQNIMQLVGIHDQQPGGVSLRVGTASGGRVNANFIDAGVNATDNTAIEVHGKDNKIRAFIEAQSGTTVGVHLRASAENNRFEMLKNACTTPVTDDSTTKDNYGMYAGPVPRANVELASNQTIAHNTWTKLALATEIFDKGGKFDAATNYRWTPGRTGEAMITAKVGYDTIVDATPLWIAIYRNGSIYRSEREAARGTATEQGASITEVVPVTATTDYFEIWVRQDSGGDVIAGAGGVGQFTSASFVMLD</sequence>
<proteinExistence type="predicted"/>
<organism evidence="1 2">
    <name type="scientific">Ferrovibrio terrae</name>
    <dbReference type="NCBI Taxonomy" id="2594003"/>
    <lineage>
        <taxon>Bacteria</taxon>
        <taxon>Pseudomonadati</taxon>
        <taxon>Pseudomonadota</taxon>
        <taxon>Alphaproteobacteria</taxon>
        <taxon>Rhodospirillales</taxon>
        <taxon>Rhodospirillaceae</taxon>
        <taxon>Ferrovibrio</taxon>
    </lineage>
</organism>
<name>A0A516H5U1_9PROT</name>
<evidence type="ECO:0000313" key="1">
    <source>
        <dbReference type="EMBL" id="QDO99085.1"/>
    </source>
</evidence>
<protein>
    <submittedName>
        <fullName evidence="1">Uncharacterized protein</fullName>
    </submittedName>
</protein>
<dbReference type="Proteomes" id="UP000317496">
    <property type="component" value="Chromosome"/>
</dbReference>
<dbReference type="EMBL" id="CP041636">
    <property type="protein sequence ID" value="QDO99085.1"/>
    <property type="molecule type" value="Genomic_DNA"/>
</dbReference>
<keyword evidence="2" id="KW-1185">Reference proteome</keyword>
<accession>A0A516H5U1</accession>
<evidence type="ECO:0000313" key="2">
    <source>
        <dbReference type="Proteomes" id="UP000317496"/>
    </source>
</evidence>
<dbReference type="KEGG" id="fer:FNB15_18220"/>